<evidence type="ECO:0000256" key="5">
    <source>
        <dbReference type="ARBA" id="ARBA00072681"/>
    </source>
</evidence>
<dbReference type="InterPro" id="IPR013520">
    <property type="entry name" value="Ribonucl_H"/>
</dbReference>
<evidence type="ECO:0000256" key="4">
    <source>
        <dbReference type="ARBA" id="ARBA00022839"/>
    </source>
</evidence>
<reference evidence="7 8" key="2">
    <citation type="journal article" date="2008" name="Bioinformatics">
        <title>Assembly reconciliation.</title>
        <authorList>
            <person name="Zimin A.V."/>
            <person name="Smith D.R."/>
            <person name="Sutton G."/>
            <person name="Yorke J.A."/>
        </authorList>
    </citation>
    <scope>NUCLEOTIDE SEQUENCE [LARGE SCALE GENOMIC DNA]</scope>
    <source>
        <strain evidence="7 8">TSC#14021-0224.01</strain>
    </source>
</reference>
<evidence type="ECO:0000313" key="7">
    <source>
        <dbReference type="EMBL" id="EDV53965.1"/>
    </source>
</evidence>
<gene>
    <name evidence="7" type="primary">Dere\GG12405</name>
    <name evidence="7" type="ORF">Dere_GG12405</name>
</gene>
<dbReference type="EMBL" id="CH954182">
    <property type="protein sequence ID" value="EDV53965.1"/>
    <property type="molecule type" value="Genomic_DNA"/>
</dbReference>
<keyword evidence="4" id="KW-0269">Exonuclease</keyword>
<accession>B3P8E1</accession>
<dbReference type="FunFam" id="3.30.420.10:FF:000003">
    <property type="entry name" value="Oligoribonuclease"/>
    <property type="match status" value="1"/>
</dbReference>
<evidence type="ECO:0000256" key="2">
    <source>
        <dbReference type="ARBA" id="ARBA00022722"/>
    </source>
</evidence>
<evidence type="ECO:0000313" key="8">
    <source>
        <dbReference type="Proteomes" id="UP000008711"/>
    </source>
</evidence>
<dbReference type="InterPro" id="IPR022894">
    <property type="entry name" value="Oligoribonuclease"/>
</dbReference>
<dbReference type="HOGENOM" id="CLU_064761_2_0_1"/>
<dbReference type="GO" id="GO:0000175">
    <property type="term" value="F:3'-5'-RNA exonuclease activity"/>
    <property type="evidence" value="ECO:0007669"/>
    <property type="project" value="InterPro"/>
</dbReference>
<dbReference type="SMART" id="SM00479">
    <property type="entry name" value="EXOIII"/>
    <property type="match status" value="1"/>
</dbReference>
<feature type="domain" description="Exonuclease" evidence="6">
    <location>
        <begin position="10"/>
        <end position="184"/>
    </location>
</feature>
<name>B3P8E1_DROER</name>
<proteinExistence type="inferred from homology"/>
<dbReference type="Proteomes" id="UP000008711">
    <property type="component" value="Unassembled WGS sequence"/>
</dbReference>
<dbReference type="CDD" id="cd06135">
    <property type="entry name" value="Orn"/>
    <property type="match status" value="1"/>
</dbReference>
<dbReference type="PANTHER" id="PTHR11046">
    <property type="entry name" value="OLIGORIBONUCLEASE, MITOCHONDRIAL"/>
    <property type="match status" value="1"/>
</dbReference>
<keyword evidence="8" id="KW-1185">Reference proteome</keyword>
<organism evidence="7 8">
    <name type="scientific">Drosophila erecta</name>
    <name type="common">Fruit fly</name>
    <dbReference type="NCBI Taxonomy" id="7220"/>
    <lineage>
        <taxon>Eukaryota</taxon>
        <taxon>Metazoa</taxon>
        <taxon>Ecdysozoa</taxon>
        <taxon>Arthropoda</taxon>
        <taxon>Hexapoda</taxon>
        <taxon>Insecta</taxon>
        <taxon>Pterygota</taxon>
        <taxon>Neoptera</taxon>
        <taxon>Endopterygota</taxon>
        <taxon>Diptera</taxon>
        <taxon>Brachycera</taxon>
        <taxon>Muscomorpha</taxon>
        <taxon>Ephydroidea</taxon>
        <taxon>Drosophilidae</taxon>
        <taxon>Drosophila</taxon>
        <taxon>Sophophora</taxon>
    </lineage>
</organism>
<dbReference type="GO" id="GO:0005739">
    <property type="term" value="C:mitochondrion"/>
    <property type="evidence" value="ECO:0007669"/>
    <property type="project" value="TreeGrafter"/>
</dbReference>
<keyword evidence="3" id="KW-0378">Hydrolase</keyword>
<dbReference type="NCBIfam" id="NF003765">
    <property type="entry name" value="PRK05359.1"/>
    <property type="match status" value="1"/>
</dbReference>
<dbReference type="InterPro" id="IPR036397">
    <property type="entry name" value="RNaseH_sf"/>
</dbReference>
<evidence type="ECO:0000256" key="3">
    <source>
        <dbReference type="ARBA" id="ARBA00022801"/>
    </source>
</evidence>
<dbReference type="PANTHER" id="PTHR11046:SF0">
    <property type="entry name" value="OLIGORIBONUCLEASE, MITOCHONDRIAL"/>
    <property type="match status" value="1"/>
</dbReference>
<evidence type="ECO:0000259" key="6">
    <source>
        <dbReference type="SMART" id="SM00479"/>
    </source>
</evidence>
<evidence type="ECO:0000256" key="1">
    <source>
        <dbReference type="ARBA" id="ARBA00009921"/>
    </source>
</evidence>
<sequence>MSSACGLDTDIVWMDLEMTGLDIEKDKILEVSCIITDKDLNVKSEATCFAINHPQEVYDTMNDWCMEQHYKSGLVDRCKSSDVKPEQASNLVLSYLERNVPKRACPLGGNSVYMDRLFIRKCMPLVDDYLHYRIVDVSTIKELVRRWRPELLSSAPKKTFTHRSMDDIMESINELNYYKKNFFK</sequence>
<dbReference type="OrthoDB" id="270189at2759"/>
<protein>
    <recommendedName>
        <fullName evidence="5">Probable oligoribonuclease</fullName>
    </recommendedName>
</protein>
<comment type="similarity">
    <text evidence="1">Belongs to the oligoribonuclease family.</text>
</comment>
<keyword evidence="2" id="KW-0540">Nuclease</keyword>
<dbReference type="KEGG" id="der:6554246"/>
<dbReference type="GO" id="GO:0003676">
    <property type="term" value="F:nucleic acid binding"/>
    <property type="evidence" value="ECO:0007669"/>
    <property type="project" value="InterPro"/>
</dbReference>
<dbReference type="InterPro" id="IPR012337">
    <property type="entry name" value="RNaseH-like_sf"/>
</dbReference>
<dbReference type="Gene3D" id="3.30.420.10">
    <property type="entry name" value="Ribonuclease H-like superfamily/Ribonuclease H"/>
    <property type="match status" value="1"/>
</dbReference>
<dbReference type="SUPFAM" id="SSF53098">
    <property type="entry name" value="Ribonuclease H-like"/>
    <property type="match status" value="1"/>
</dbReference>
<reference evidence="7 8" key="1">
    <citation type="journal article" date="2007" name="Nature">
        <title>Evolution of genes and genomes on the Drosophila phylogeny.</title>
        <authorList>
            <consortium name="Drosophila 12 Genomes Consortium"/>
            <person name="Clark A.G."/>
            <person name="Eisen M.B."/>
            <person name="Smith D.R."/>
            <person name="Bergman C.M."/>
            <person name="Oliver B."/>
            <person name="Markow T.A."/>
            <person name="Kaufman T.C."/>
            <person name="Kellis M."/>
            <person name="Gelbart W."/>
            <person name="Iyer V.N."/>
            <person name="Pollard D.A."/>
            <person name="Sackton T.B."/>
            <person name="Larracuente A.M."/>
            <person name="Singh N.D."/>
            <person name="Abad J.P."/>
            <person name="Abt D.N."/>
            <person name="Adryan B."/>
            <person name="Aguade M."/>
            <person name="Akashi H."/>
            <person name="Anderson W.W."/>
            <person name="Aquadro C.F."/>
            <person name="Ardell D.H."/>
            <person name="Arguello R."/>
            <person name="Artieri C.G."/>
            <person name="Barbash D.A."/>
            <person name="Barker D."/>
            <person name="Barsanti P."/>
            <person name="Batterham P."/>
            <person name="Batzoglou S."/>
            <person name="Begun D."/>
            <person name="Bhutkar A."/>
            <person name="Blanco E."/>
            <person name="Bosak S.A."/>
            <person name="Bradley R.K."/>
            <person name="Brand A.D."/>
            <person name="Brent M.R."/>
            <person name="Brooks A.N."/>
            <person name="Brown R.H."/>
            <person name="Butlin R.K."/>
            <person name="Caggese C."/>
            <person name="Calvi B.R."/>
            <person name="Bernardo de Carvalho A."/>
            <person name="Caspi A."/>
            <person name="Castrezana S."/>
            <person name="Celniker S.E."/>
            <person name="Chang J.L."/>
            <person name="Chapple C."/>
            <person name="Chatterji S."/>
            <person name="Chinwalla A."/>
            <person name="Civetta A."/>
            <person name="Clifton S.W."/>
            <person name="Comeron J.M."/>
            <person name="Costello J.C."/>
            <person name="Coyne J.A."/>
            <person name="Daub J."/>
            <person name="David R.G."/>
            <person name="Delcher A.L."/>
            <person name="Delehaunty K."/>
            <person name="Do C.B."/>
            <person name="Ebling H."/>
            <person name="Edwards K."/>
            <person name="Eickbush T."/>
            <person name="Evans J.D."/>
            <person name="Filipski A."/>
            <person name="Findeiss S."/>
            <person name="Freyhult E."/>
            <person name="Fulton L."/>
            <person name="Fulton R."/>
            <person name="Garcia A.C."/>
            <person name="Gardiner A."/>
            <person name="Garfield D.A."/>
            <person name="Garvin B.E."/>
            <person name="Gibson G."/>
            <person name="Gilbert D."/>
            <person name="Gnerre S."/>
            <person name="Godfrey J."/>
            <person name="Good R."/>
            <person name="Gotea V."/>
            <person name="Gravely B."/>
            <person name="Greenberg A.J."/>
            <person name="Griffiths-Jones S."/>
            <person name="Gross S."/>
            <person name="Guigo R."/>
            <person name="Gustafson E.A."/>
            <person name="Haerty W."/>
            <person name="Hahn M.W."/>
            <person name="Halligan D.L."/>
            <person name="Halpern A.L."/>
            <person name="Halter G.M."/>
            <person name="Han M.V."/>
            <person name="Heger A."/>
            <person name="Hillier L."/>
            <person name="Hinrichs A.S."/>
            <person name="Holmes I."/>
            <person name="Hoskins R.A."/>
            <person name="Hubisz M.J."/>
            <person name="Hultmark D."/>
            <person name="Huntley M.A."/>
            <person name="Jaffe D.B."/>
            <person name="Jagadeeshan S."/>
            <person name="Jeck W.R."/>
            <person name="Johnson J."/>
            <person name="Jones C.D."/>
            <person name="Jordan W.C."/>
            <person name="Karpen G.H."/>
            <person name="Kataoka E."/>
            <person name="Keightley P.D."/>
            <person name="Kheradpour P."/>
            <person name="Kirkness E.F."/>
            <person name="Koerich L.B."/>
            <person name="Kristiansen K."/>
            <person name="Kudrna D."/>
            <person name="Kulathinal R.J."/>
            <person name="Kumar S."/>
            <person name="Kwok R."/>
            <person name="Lander E."/>
            <person name="Langley C.H."/>
            <person name="Lapoint R."/>
            <person name="Lazzaro B.P."/>
            <person name="Lee S.J."/>
            <person name="Levesque L."/>
            <person name="Li R."/>
            <person name="Lin C.F."/>
            <person name="Lin M.F."/>
            <person name="Lindblad-Toh K."/>
            <person name="Llopart A."/>
            <person name="Long M."/>
            <person name="Low L."/>
            <person name="Lozovsky E."/>
            <person name="Lu J."/>
            <person name="Luo M."/>
            <person name="Machado C.A."/>
            <person name="Makalowski W."/>
            <person name="Marzo M."/>
            <person name="Matsuda M."/>
            <person name="Matzkin L."/>
            <person name="McAllister B."/>
            <person name="McBride C.S."/>
            <person name="McKernan B."/>
            <person name="McKernan K."/>
            <person name="Mendez-Lago M."/>
            <person name="Minx P."/>
            <person name="Mollenhauer M.U."/>
            <person name="Montooth K."/>
            <person name="Mount S.M."/>
            <person name="Mu X."/>
            <person name="Myers E."/>
            <person name="Negre B."/>
            <person name="Newfeld S."/>
            <person name="Nielsen R."/>
            <person name="Noor M.A."/>
            <person name="O'Grady P."/>
            <person name="Pachter L."/>
            <person name="Papaceit M."/>
            <person name="Parisi M.J."/>
            <person name="Parisi M."/>
            <person name="Parts L."/>
            <person name="Pedersen J.S."/>
            <person name="Pesole G."/>
            <person name="Phillippy A.M."/>
            <person name="Ponting C.P."/>
            <person name="Pop M."/>
            <person name="Porcelli D."/>
            <person name="Powell J.R."/>
            <person name="Prohaska S."/>
            <person name="Pruitt K."/>
            <person name="Puig M."/>
            <person name="Quesneville H."/>
            <person name="Ram K.R."/>
            <person name="Rand D."/>
            <person name="Rasmussen M.D."/>
            <person name="Reed L.K."/>
            <person name="Reenan R."/>
            <person name="Reily A."/>
            <person name="Remington K.A."/>
            <person name="Rieger T.T."/>
            <person name="Ritchie M.G."/>
            <person name="Robin C."/>
            <person name="Rogers Y.H."/>
            <person name="Rohde C."/>
            <person name="Rozas J."/>
            <person name="Rubenfield M.J."/>
            <person name="Ruiz A."/>
            <person name="Russo S."/>
            <person name="Salzberg S.L."/>
            <person name="Sanchez-Gracia A."/>
            <person name="Saranga D.J."/>
            <person name="Sato H."/>
            <person name="Schaeffer S.W."/>
            <person name="Schatz M.C."/>
            <person name="Schlenke T."/>
            <person name="Schwartz R."/>
            <person name="Segarra C."/>
            <person name="Singh R.S."/>
            <person name="Sirot L."/>
            <person name="Sirota M."/>
            <person name="Sisneros N.B."/>
            <person name="Smith C.D."/>
            <person name="Smith T.F."/>
            <person name="Spieth J."/>
            <person name="Stage D.E."/>
            <person name="Stark A."/>
            <person name="Stephan W."/>
            <person name="Strausberg R.L."/>
            <person name="Strempel S."/>
            <person name="Sturgill D."/>
            <person name="Sutton G."/>
            <person name="Sutton G.G."/>
            <person name="Tao W."/>
            <person name="Teichmann S."/>
            <person name="Tobari Y.N."/>
            <person name="Tomimura Y."/>
            <person name="Tsolas J.M."/>
            <person name="Valente V.L."/>
            <person name="Venter E."/>
            <person name="Venter J.C."/>
            <person name="Vicario S."/>
            <person name="Vieira F.G."/>
            <person name="Vilella A.J."/>
            <person name="Villasante A."/>
            <person name="Walenz B."/>
            <person name="Wang J."/>
            <person name="Wasserman M."/>
            <person name="Watts T."/>
            <person name="Wilson D."/>
            <person name="Wilson R.K."/>
            <person name="Wing R.A."/>
            <person name="Wolfner M.F."/>
            <person name="Wong A."/>
            <person name="Wong G.K."/>
            <person name="Wu C.I."/>
            <person name="Wu G."/>
            <person name="Yamamoto D."/>
            <person name="Yang H.P."/>
            <person name="Yang S.P."/>
            <person name="Yorke J.A."/>
            <person name="Yoshida K."/>
            <person name="Zdobnov E."/>
            <person name="Zhang P."/>
            <person name="Zhang Y."/>
            <person name="Zimin A.V."/>
            <person name="Baldwin J."/>
            <person name="Abdouelleil A."/>
            <person name="Abdulkadir J."/>
            <person name="Abebe A."/>
            <person name="Abera B."/>
            <person name="Abreu J."/>
            <person name="Acer S.C."/>
            <person name="Aftuck L."/>
            <person name="Alexander A."/>
            <person name="An P."/>
            <person name="Anderson E."/>
            <person name="Anderson S."/>
            <person name="Arachi H."/>
            <person name="Azer M."/>
            <person name="Bachantsang P."/>
            <person name="Barry A."/>
            <person name="Bayul T."/>
            <person name="Berlin A."/>
            <person name="Bessette D."/>
            <person name="Bloom T."/>
            <person name="Blye J."/>
            <person name="Boguslavskiy L."/>
            <person name="Bonnet C."/>
            <person name="Boukhgalter B."/>
            <person name="Bourzgui I."/>
            <person name="Brown A."/>
            <person name="Cahill P."/>
            <person name="Channer S."/>
            <person name="Cheshatsang Y."/>
            <person name="Chuda L."/>
            <person name="Citroen M."/>
            <person name="Collymore A."/>
            <person name="Cooke P."/>
            <person name="Costello M."/>
            <person name="D'Aco K."/>
            <person name="Daza R."/>
            <person name="De Haan G."/>
            <person name="DeGray S."/>
            <person name="DeMaso C."/>
            <person name="Dhargay N."/>
            <person name="Dooley K."/>
            <person name="Dooley E."/>
            <person name="Doricent M."/>
            <person name="Dorje P."/>
            <person name="Dorjee K."/>
            <person name="Dupes A."/>
            <person name="Elong R."/>
            <person name="Falk J."/>
            <person name="Farina A."/>
            <person name="Faro S."/>
            <person name="Ferguson D."/>
            <person name="Fisher S."/>
            <person name="Foley C.D."/>
            <person name="Franke A."/>
            <person name="Friedrich D."/>
            <person name="Gadbois L."/>
            <person name="Gearin G."/>
            <person name="Gearin C.R."/>
            <person name="Giannoukos G."/>
            <person name="Goode T."/>
            <person name="Graham J."/>
            <person name="Grandbois E."/>
            <person name="Grewal S."/>
            <person name="Gyaltsen K."/>
            <person name="Hafez N."/>
            <person name="Hagos B."/>
            <person name="Hall J."/>
            <person name="Henson C."/>
            <person name="Hollinger A."/>
            <person name="Honan T."/>
            <person name="Huard M.D."/>
            <person name="Hughes L."/>
            <person name="Hurhula B."/>
            <person name="Husby M.E."/>
            <person name="Kamat A."/>
            <person name="Kanga B."/>
            <person name="Kashin S."/>
            <person name="Khazanovich D."/>
            <person name="Kisner P."/>
            <person name="Lance K."/>
            <person name="Lara M."/>
            <person name="Lee W."/>
            <person name="Lennon N."/>
            <person name="Letendre F."/>
            <person name="LeVine R."/>
            <person name="Lipovsky A."/>
            <person name="Liu X."/>
            <person name="Liu J."/>
            <person name="Liu S."/>
            <person name="Lokyitsang T."/>
            <person name="Lokyitsang Y."/>
            <person name="Lubonja R."/>
            <person name="Lui A."/>
            <person name="MacDonald P."/>
            <person name="Magnisalis V."/>
            <person name="Maru K."/>
            <person name="Matthews C."/>
            <person name="McCusker W."/>
            <person name="McDonough S."/>
            <person name="Mehta T."/>
            <person name="Meldrim J."/>
            <person name="Meneus L."/>
            <person name="Mihai O."/>
            <person name="Mihalev A."/>
            <person name="Mihova T."/>
            <person name="Mittelman R."/>
            <person name="Mlenga V."/>
            <person name="Montmayeur A."/>
            <person name="Mulrain L."/>
            <person name="Navidi A."/>
            <person name="Naylor J."/>
            <person name="Negash T."/>
            <person name="Nguyen T."/>
            <person name="Nguyen N."/>
            <person name="Nicol R."/>
            <person name="Norbu C."/>
            <person name="Norbu N."/>
            <person name="Novod N."/>
            <person name="O'Neill B."/>
            <person name="Osman S."/>
            <person name="Markiewicz E."/>
            <person name="Oyono O.L."/>
            <person name="Patti C."/>
            <person name="Phunkhang P."/>
            <person name="Pierre F."/>
            <person name="Priest M."/>
            <person name="Raghuraman S."/>
            <person name="Rege F."/>
            <person name="Reyes R."/>
            <person name="Rise C."/>
            <person name="Rogov P."/>
            <person name="Ross K."/>
            <person name="Ryan E."/>
            <person name="Settipalli S."/>
            <person name="Shea T."/>
            <person name="Sherpa N."/>
            <person name="Shi L."/>
            <person name="Shih D."/>
            <person name="Sparrow T."/>
            <person name="Spaulding J."/>
            <person name="Stalker J."/>
            <person name="Stange-Thomann N."/>
            <person name="Stavropoulos S."/>
            <person name="Stone C."/>
            <person name="Strader C."/>
            <person name="Tesfaye S."/>
            <person name="Thomson T."/>
            <person name="Thoulutsang Y."/>
            <person name="Thoulutsang D."/>
            <person name="Topham K."/>
            <person name="Topping I."/>
            <person name="Tsamla T."/>
            <person name="Vassiliev H."/>
            <person name="Vo A."/>
            <person name="Wangchuk T."/>
            <person name="Wangdi T."/>
            <person name="Weiand M."/>
            <person name="Wilkinson J."/>
            <person name="Wilson A."/>
            <person name="Yadav S."/>
            <person name="Young G."/>
            <person name="Yu Q."/>
            <person name="Zembek L."/>
            <person name="Zhong D."/>
            <person name="Zimmer A."/>
            <person name="Zwirko Z."/>
            <person name="Jaffe D.B."/>
            <person name="Alvarez P."/>
            <person name="Brockman W."/>
            <person name="Butler J."/>
            <person name="Chin C."/>
            <person name="Gnerre S."/>
            <person name="Grabherr M."/>
            <person name="Kleber M."/>
            <person name="Mauceli E."/>
            <person name="MacCallum I."/>
        </authorList>
    </citation>
    <scope>NUCLEOTIDE SEQUENCE [LARGE SCALE GENOMIC DNA]</scope>
    <source>
        <strain evidence="7 8">TSC#14021-0224.01</strain>
    </source>
</reference>
<dbReference type="Pfam" id="PF00929">
    <property type="entry name" value="RNase_T"/>
    <property type="match status" value="1"/>
</dbReference>
<dbReference type="eggNOG" id="KOG3242">
    <property type="taxonomic scope" value="Eukaryota"/>
</dbReference>
<dbReference type="OMA" id="AFFHYRN"/>
<dbReference type="AlphaFoldDB" id="B3P8E1"/>
<dbReference type="PhylomeDB" id="B3P8E1"/>